<dbReference type="PANTHER" id="PTHR47316:SF1">
    <property type="entry name" value="FORKHEAD BOX PROTEIN H1"/>
    <property type="match status" value="1"/>
</dbReference>
<dbReference type="PROSITE" id="PS00658">
    <property type="entry name" value="FORK_HEAD_2"/>
    <property type="match status" value="1"/>
</dbReference>
<dbReference type="GeneTree" id="ENSGT00940000159537"/>
<dbReference type="PRINTS" id="PR00053">
    <property type="entry name" value="FORKHEAD"/>
</dbReference>
<dbReference type="HOGENOM" id="CLU_701986_0_0_1"/>
<dbReference type="InterPro" id="IPR047511">
    <property type="entry name" value="FH_FOXH1"/>
</dbReference>
<evidence type="ECO:0000256" key="3">
    <source>
        <dbReference type="ARBA" id="ARBA00023125"/>
    </source>
</evidence>
<dbReference type="GO" id="GO:0003700">
    <property type="term" value="F:DNA-binding transcription factor activity"/>
    <property type="evidence" value="ECO:0007669"/>
    <property type="project" value="InterPro"/>
</dbReference>
<dbReference type="SUPFAM" id="SSF46785">
    <property type="entry name" value="Winged helix' DNA-binding domain"/>
    <property type="match status" value="1"/>
</dbReference>
<dbReference type="SMART" id="SM00339">
    <property type="entry name" value="FH"/>
    <property type="match status" value="1"/>
</dbReference>
<feature type="compositionally biased region" description="Polar residues" evidence="8">
    <location>
        <begin position="1"/>
        <end position="11"/>
    </location>
</feature>
<dbReference type="Pfam" id="PF00250">
    <property type="entry name" value="Forkhead"/>
    <property type="match status" value="1"/>
</dbReference>
<keyword evidence="5" id="KW-0804">Transcription</keyword>
<dbReference type="FunFam" id="1.10.10.10:FF:000278">
    <property type="entry name" value="Forkhead box protein H1"/>
    <property type="match status" value="1"/>
</dbReference>
<dbReference type="InterPro" id="IPR036388">
    <property type="entry name" value="WH-like_DNA-bd_sf"/>
</dbReference>
<dbReference type="OMA" id="GPPNITW"/>
<dbReference type="PROSITE" id="PS50039">
    <property type="entry name" value="FORK_HEAD_3"/>
    <property type="match status" value="1"/>
</dbReference>
<dbReference type="GO" id="GO:0006357">
    <property type="term" value="P:regulation of transcription by RNA polymerase II"/>
    <property type="evidence" value="ECO:0007669"/>
    <property type="project" value="UniProtKB-ARBA"/>
</dbReference>
<reference evidence="10" key="3">
    <citation type="submission" date="2025-09" db="UniProtKB">
        <authorList>
            <consortium name="Ensembl"/>
        </authorList>
    </citation>
    <scope>IDENTIFICATION</scope>
</reference>
<dbReference type="InterPro" id="IPR001766">
    <property type="entry name" value="Fork_head_dom"/>
</dbReference>
<dbReference type="PANTHER" id="PTHR47316">
    <property type="entry name" value="FORKHEAD BOX PROTEIN H1"/>
    <property type="match status" value="1"/>
</dbReference>
<dbReference type="InterPro" id="IPR036390">
    <property type="entry name" value="WH_DNA-bd_sf"/>
</dbReference>
<name>H2ZDW9_CIOSA</name>
<feature type="region of interest" description="Disordered" evidence="8">
    <location>
        <begin position="1"/>
        <end position="29"/>
    </location>
</feature>
<feature type="domain" description="Fork-head" evidence="9">
    <location>
        <begin position="41"/>
        <end position="133"/>
    </location>
</feature>
<evidence type="ECO:0000256" key="1">
    <source>
        <dbReference type="ARBA" id="ARBA00004123"/>
    </source>
</evidence>
<proteinExistence type="predicted"/>
<organism evidence="10 11">
    <name type="scientific">Ciona savignyi</name>
    <name type="common">Pacific transparent sea squirt</name>
    <dbReference type="NCBI Taxonomy" id="51511"/>
    <lineage>
        <taxon>Eukaryota</taxon>
        <taxon>Metazoa</taxon>
        <taxon>Chordata</taxon>
        <taxon>Tunicata</taxon>
        <taxon>Ascidiacea</taxon>
        <taxon>Phlebobranchia</taxon>
        <taxon>Cionidae</taxon>
        <taxon>Ciona</taxon>
    </lineage>
</organism>
<keyword evidence="6 7" id="KW-0539">Nucleus</keyword>
<feature type="compositionally biased region" description="Basic residues" evidence="8">
    <location>
        <begin position="19"/>
        <end position="29"/>
    </location>
</feature>
<comment type="subcellular location">
    <subcellularLocation>
        <location evidence="1 7">Nucleus</location>
    </subcellularLocation>
</comment>
<dbReference type="eggNOG" id="KOG2294">
    <property type="taxonomic scope" value="Eukaryota"/>
</dbReference>
<sequence>MEFDSTSNTSYEVPDKGLIRKGRKNTRRRSNLDKKYRRYEKPPYSYVGLIALAIQNSTTKMLKLSDILSRISSMFPFFKGEYQGWRDSVRHNLSQNKCFKKVLPDPSRPHSKGNFWTVDISLIPTEKLKRQNTSVSRNVAPGFTYAKHLTDIFDLESGKLRAVVNRMEVCDFLDSSASINNIVKLSFEPPHDESGLSPISPSTTRLLDEHRNVVFWKSSTGSSANQHKHIRLNDHIDQASYTKYNGSSNRRCPPAESNCSDVTEYSRTSEVASFSFVKSLKETDSLVAPNMKPFQNYGAPPLSSLLYPLSKPMLISNIDLTVGPEGPPNITWASSTILPYHCFPEELCFESADHRDQSEFLLEQASILSNSNTNQNHVVCMKPNLENSWHGTT</sequence>
<evidence type="ECO:0000259" key="9">
    <source>
        <dbReference type="PROSITE" id="PS50039"/>
    </source>
</evidence>
<evidence type="ECO:0000256" key="4">
    <source>
        <dbReference type="ARBA" id="ARBA00023159"/>
    </source>
</evidence>
<evidence type="ECO:0000256" key="6">
    <source>
        <dbReference type="ARBA" id="ARBA00023242"/>
    </source>
</evidence>
<dbReference type="InterPro" id="IPR030456">
    <property type="entry name" value="TF_fork_head_CS_2"/>
</dbReference>
<dbReference type="CDD" id="cd20022">
    <property type="entry name" value="FH_FOXH"/>
    <property type="match status" value="1"/>
</dbReference>
<dbReference type="GO" id="GO:0046332">
    <property type="term" value="F:SMAD binding"/>
    <property type="evidence" value="ECO:0007669"/>
    <property type="project" value="UniProtKB-ARBA"/>
</dbReference>
<dbReference type="InterPro" id="IPR052327">
    <property type="entry name" value="Activin_resp_transcr_regulator"/>
</dbReference>
<keyword evidence="11" id="KW-1185">Reference proteome</keyword>
<dbReference type="GO" id="GO:0043565">
    <property type="term" value="F:sequence-specific DNA binding"/>
    <property type="evidence" value="ECO:0007669"/>
    <property type="project" value="InterPro"/>
</dbReference>
<keyword evidence="4" id="KW-0010">Activator</keyword>
<dbReference type="InParanoid" id="H2ZDW9"/>
<dbReference type="GO" id="GO:0005667">
    <property type="term" value="C:transcription regulator complex"/>
    <property type="evidence" value="ECO:0007669"/>
    <property type="project" value="UniProtKB-ARBA"/>
</dbReference>
<reference evidence="10" key="2">
    <citation type="submission" date="2025-08" db="UniProtKB">
        <authorList>
            <consortium name="Ensembl"/>
        </authorList>
    </citation>
    <scope>IDENTIFICATION</scope>
</reference>
<keyword evidence="3 7" id="KW-0238">DNA-binding</keyword>
<protein>
    <recommendedName>
        <fullName evidence="9">Fork-head domain-containing protein</fullName>
    </recommendedName>
</protein>
<dbReference type="Proteomes" id="UP000007875">
    <property type="component" value="Unassembled WGS sequence"/>
</dbReference>
<reference evidence="11" key="1">
    <citation type="submission" date="2003-08" db="EMBL/GenBank/DDBJ databases">
        <authorList>
            <person name="Birren B."/>
            <person name="Nusbaum C."/>
            <person name="Abebe A."/>
            <person name="Abouelleil A."/>
            <person name="Adekoya E."/>
            <person name="Ait-zahra M."/>
            <person name="Allen N."/>
            <person name="Allen T."/>
            <person name="An P."/>
            <person name="Anderson M."/>
            <person name="Anderson S."/>
            <person name="Arachchi H."/>
            <person name="Armbruster J."/>
            <person name="Bachantsang P."/>
            <person name="Baldwin J."/>
            <person name="Barry A."/>
            <person name="Bayul T."/>
            <person name="Blitshsteyn B."/>
            <person name="Bloom T."/>
            <person name="Blye J."/>
            <person name="Boguslavskiy L."/>
            <person name="Borowsky M."/>
            <person name="Boukhgalter B."/>
            <person name="Brunache A."/>
            <person name="Butler J."/>
            <person name="Calixte N."/>
            <person name="Calvo S."/>
            <person name="Camarata J."/>
            <person name="Campo K."/>
            <person name="Chang J."/>
            <person name="Cheshatsang Y."/>
            <person name="Citroen M."/>
            <person name="Collymore A."/>
            <person name="Considine T."/>
            <person name="Cook A."/>
            <person name="Cooke P."/>
            <person name="Corum B."/>
            <person name="Cuomo C."/>
            <person name="David R."/>
            <person name="Dawoe T."/>
            <person name="Degray S."/>
            <person name="Dodge S."/>
            <person name="Dooley K."/>
            <person name="Dorje P."/>
            <person name="Dorjee K."/>
            <person name="Dorris L."/>
            <person name="Duffey N."/>
            <person name="Dupes A."/>
            <person name="Elkins T."/>
            <person name="Engels R."/>
            <person name="Erickson J."/>
            <person name="Farina A."/>
            <person name="Faro S."/>
            <person name="Ferreira P."/>
            <person name="Fischer H."/>
            <person name="Fitzgerald M."/>
            <person name="Foley K."/>
            <person name="Gage D."/>
            <person name="Galagan J."/>
            <person name="Gearin G."/>
            <person name="Gnerre S."/>
            <person name="Gnirke A."/>
            <person name="Goyette A."/>
            <person name="Graham J."/>
            <person name="Grandbois E."/>
            <person name="Gyaltsen K."/>
            <person name="Hafez N."/>
            <person name="Hagopian D."/>
            <person name="Hagos B."/>
            <person name="Hall J."/>
            <person name="Hatcher B."/>
            <person name="Heller A."/>
            <person name="Higgins H."/>
            <person name="Honan T."/>
            <person name="Horn A."/>
            <person name="Houde N."/>
            <person name="Hughes L."/>
            <person name="Hulme W."/>
            <person name="Husby E."/>
            <person name="Iliev I."/>
            <person name="Jaffe D."/>
            <person name="Jones C."/>
            <person name="Kamal M."/>
            <person name="Kamat A."/>
            <person name="Kamvysselis M."/>
            <person name="Karlsson E."/>
            <person name="Kells C."/>
            <person name="Kieu A."/>
            <person name="Kisner P."/>
            <person name="Kodira C."/>
            <person name="Kulbokas E."/>
            <person name="Labutti K."/>
            <person name="Lama D."/>
            <person name="Landers T."/>
            <person name="Leger J."/>
            <person name="Levine S."/>
            <person name="Lewis D."/>
            <person name="Lewis T."/>
            <person name="Lindblad-toh K."/>
            <person name="Liu X."/>
            <person name="Lokyitsang T."/>
            <person name="Lokyitsang Y."/>
            <person name="Lucien O."/>
            <person name="Lui A."/>
            <person name="Ma L.J."/>
            <person name="Mabbitt R."/>
            <person name="Macdonald J."/>
            <person name="Maclean C."/>
            <person name="Major J."/>
            <person name="Manning J."/>
            <person name="Marabella R."/>
            <person name="Maru K."/>
            <person name="Matthews C."/>
            <person name="Mauceli E."/>
            <person name="Mccarthy M."/>
            <person name="Mcdonough S."/>
            <person name="Mcghee T."/>
            <person name="Meldrim J."/>
            <person name="Meneus L."/>
            <person name="Mesirov J."/>
            <person name="Mihalev A."/>
            <person name="Mihova T."/>
            <person name="Mikkelsen T."/>
            <person name="Mlenga V."/>
            <person name="Moru K."/>
            <person name="Mozes J."/>
            <person name="Mulrain L."/>
            <person name="Munson G."/>
            <person name="Naylor J."/>
            <person name="Newes C."/>
            <person name="Nguyen C."/>
            <person name="Nguyen N."/>
            <person name="Nguyen T."/>
            <person name="Nicol R."/>
            <person name="Nielsen C."/>
            <person name="Nizzari M."/>
            <person name="Norbu C."/>
            <person name="Norbu N."/>
            <person name="O'donnell P."/>
            <person name="Okoawo O."/>
            <person name="O'leary S."/>
            <person name="Omotosho B."/>
            <person name="O'neill K."/>
            <person name="Osman S."/>
            <person name="Parker S."/>
            <person name="Perrin D."/>
            <person name="Phunkhang P."/>
            <person name="Piqani B."/>
            <person name="Purcell S."/>
            <person name="Rachupka T."/>
            <person name="Ramasamy U."/>
            <person name="Rameau R."/>
            <person name="Ray V."/>
            <person name="Raymond C."/>
            <person name="Retta R."/>
            <person name="Richardson S."/>
            <person name="Rise C."/>
            <person name="Rodriguez J."/>
            <person name="Rogers J."/>
            <person name="Rogov P."/>
            <person name="Rutman M."/>
            <person name="Schupbach R."/>
            <person name="Seaman C."/>
            <person name="Settipalli S."/>
            <person name="Sharpe T."/>
            <person name="Sheridan J."/>
            <person name="Sherpa N."/>
            <person name="Shi J."/>
            <person name="Smirnov S."/>
            <person name="Smith C."/>
            <person name="Sougnez C."/>
            <person name="Spencer B."/>
            <person name="Stalker J."/>
            <person name="Stange-thomann N."/>
            <person name="Stavropoulos S."/>
            <person name="Stetson K."/>
            <person name="Stone C."/>
            <person name="Stone S."/>
            <person name="Stubbs M."/>
            <person name="Talamas J."/>
            <person name="Tchuinga P."/>
            <person name="Tenzing P."/>
            <person name="Tesfaye S."/>
            <person name="Theodore J."/>
            <person name="Thoulutsang Y."/>
            <person name="Topham K."/>
            <person name="Towey S."/>
            <person name="Tsamla T."/>
            <person name="Tsomo N."/>
            <person name="Vallee D."/>
            <person name="Vassiliev H."/>
            <person name="Venkataraman V."/>
            <person name="Vinson J."/>
            <person name="Vo A."/>
            <person name="Wade C."/>
            <person name="Wang S."/>
            <person name="Wangchuk T."/>
            <person name="Wangdi T."/>
            <person name="Whittaker C."/>
            <person name="Wilkinson J."/>
            <person name="Wu Y."/>
            <person name="Wyman D."/>
            <person name="Yadav S."/>
            <person name="Yang S."/>
            <person name="Yang X."/>
            <person name="Yeager S."/>
            <person name="Yee E."/>
            <person name="Young G."/>
            <person name="Zainoun J."/>
            <person name="Zembeck L."/>
            <person name="Zimmer A."/>
            <person name="Zody M."/>
            <person name="Lander E."/>
        </authorList>
    </citation>
    <scope>NUCLEOTIDE SEQUENCE [LARGE SCALE GENOMIC DNA]</scope>
</reference>
<evidence type="ECO:0000256" key="2">
    <source>
        <dbReference type="ARBA" id="ARBA00023015"/>
    </source>
</evidence>
<evidence type="ECO:0000313" key="11">
    <source>
        <dbReference type="Proteomes" id="UP000007875"/>
    </source>
</evidence>
<dbReference type="AlphaFoldDB" id="H2ZDW9"/>
<feature type="DNA-binding region" description="Fork-head" evidence="7">
    <location>
        <begin position="41"/>
        <end position="133"/>
    </location>
</feature>
<dbReference type="Gene3D" id="1.10.10.10">
    <property type="entry name" value="Winged helix-like DNA-binding domain superfamily/Winged helix DNA-binding domain"/>
    <property type="match status" value="1"/>
</dbReference>
<evidence type="ECO:0000256" key="5">
    <source>
        <dbReference type="ARBA" id="ARBA00023163"/>
    </source>
</evidence>
<evidence type="ECO:0000313" key="10">
    <source>
        <dbReference type="Ensembl" id="ENSCSAVP00000015785.1"/>
    </source>
</evidence>
<evidence type="ECO:0000256" key="7">
    <source>
        <dbReference type="PROSITE-ProRule" id="PRU00089"/>
    </source>
</evidence>
<accession>H2ZDW9</accession>
<dbReference type="PROSITE" id="PS00657">
    <property type="entry name" value="FORK_HEAD_1"/>
    <property type="match status" value="1"/>
</dbReference>
<dbReference type="Ensembl" id="ENSCSAVT00000015964.1">
    <property type="protein sequence ID" value="ENSCSAVP00000015785.1"/>
    <property type="gene ID" value="ENSCSAVG00000009275.1"/>
</dbReference>
<dbReference type="InterPro" id="IPR018122">
    <property type="entry name" value="TF_fork_head_CS_1"/>
</dbReference>
<dbReference type="STRING" id="51511.ENSCSAVP00000015785"/>
<keyword evidence="2" id="KW-0805">Transcription regulation</keyword>
<dbReference type="GO" id="GO:0005634">
    <property type="term" value="C:nucleus"/>
    <property type="evidence" value="ECO:0007669"/>
    <property type="project" value="UniProtKB-SubCell"/>
</dbReference>
<evidence type="ECO:0000256" key="8">
    <source>
        <dbReference type="SAM" id="MobiDB-lite"/>
    </source>
</evidence>